<accession>A0A150KI92</accession>
<evidence type="ECO:0000313" key="1">
    <source>
        <dbReference type="EMBL" id="KYC73015.1"/>
    </source>
</evidence>
<dbReference type="EMBL" id="LQYI01000013">
    <property type="protein sequence ID" value="KYC73015.1"/>
    <property type="molecule type" value="Genomic_DNA"/>
</dbReference>
<evidence type="ECO:0000313" key="2">
    <source>
        <dbReference type="Proteomes" id="UP000075304"/>
    </source>
</evidence>
<sequence>MPVEKQAIFISAACGKLRAATGIPCYALCFCLIFSKIIC</sequence>
<reference evidence="1 2" key="1">
    <citation type="submission" date="2016-01" db="EMBL/GenBank/DDBJ databases">
        <title>Genome Sequences of Twelve Sporeforming Bacillus Species Isolated from Foods.</title>
        <authorList>
            <person name="Berendsen E.M."/>
            <person name="Wells-Bennik M.H."/>
            <person name="Krawcyk A.O."/>
            <person name="De Jong A."/>
            <person name="Holsappel S."/>
            <person name="Eijlander R.T."/>
            <person name="Kuipers O.P."/>
        </authorList>
    </citation>
    <scope>NUCLEOTIDE SEQUENCE [LARGE SCALE GENOMIC DNA]</scope>
    <source>
        <strain evidence="1 2">B4099</strain>
    </source>
</reference>
<dbReference type="AlphaFoldDB" id="A0A150KI92"/>
<dbReference type="Proteomes" id="UP000075304">
    <property type="component" value="Unassembled WGS sequence"/>
</dbReference>
<protein>
    <submittedName>
        <fullName evidence="1">Uncharacterized protein</fullName>
    </submittedName>
</protein>
<dbReference type="PATRIC" id="fig|1398.25.peg.729"/>
<proteinExistence type="predicted"/>
<organism evidence="1 2">
    <name type="scientific">Heyndrickxia coagulans</name>
    <name type="common">Weizmannia coagulans</name>
    <dbReference type="NCBI Taxonomy" id="1398"/>
    <lineage>
        <taxon>Bacteria</taxon>
        <taxon>Bacillati</taxon>
        <taxon>Bacillota</taxon>
        <taxon>Bacilli</taxon>
        <taxon>Bacillales</taxon>
        <taxon>Bacillaceae</taxon>
        <taxon>Heyndrickxia</taxon>
    </lineage>
</organism>
<name>A0A150KI92_HEYCO</name>
<gene>
    <name evidence="1" type="ORF">B4099_1471</name>
</gene>
<comment type="caution">
    <text evidence="1">The sequence shown here is derived from an EMBL/GenBank/DDBJ whole genome shotgun (WGS) entry which is preliminary data.</text>
</comment>